<feature type="domain" description="Trehalase-like N-terminal" evidence="3">
    <location>
        <begin position="63"/>
        <end position="200"/>
    </location>
</feature>
<keyword evidence="4" id="KW-0378">Hydrolase</keyword>
<comment type="caution">
    <text evidence="4">The sequence shown here is derived from an EMBL/GenBank/DDBJ whole genome shotgun (WGS) entry which is preliminary data.</text>
</comment>
<evidence type="ECO:0000313" key="5">
    <source>
        <dbReference type="Proteomes" id="UP000281726"/>
    </source>
</evidence>
<dbReference type="OrthoDB" id="3902805at2"/>
<organism evidence="4 5">
    <name type="scientific">Micromonospora endolithica</name>
    <dbReference type="NCBI Taxonomy" id="230091"/>
    <lineage>
        <taxon>Bacteria</taxon>
        <taxon>Bacillati</taxon>
        <taxon>Actinomycetota</taxon>
        <taxon>Actinomycetes</taxon>
        <taxon>Micromonosporales</taxon>
        <taxon>Micromonosporaceae</taxon>
        <taxon>Micromonospora</taxon>
    </lineage>
</organism>
<name>A0A3A9ZEJ8_9ACTN</name>
<reference evidence="4 5" key="1">
    <citation type="journal article" date="2004" name="Syst. Appl. Microbiol.">
        <title>Cryptoendolithic actinomycetes from antarctic sandstone rock samples: Micromonospora endolithica sp. nov. and two isolates related to Micromonospora coerulea Jensen 1932.</title>
        <authorList>
            <person name="Hirsch P."/>
            <person name="Mevs U."/>
            <person name="Kroppenstedt R.M."/>
            <person name="Schumann P."/>
            <person name="Stackebrandt E."/>
        </authorList>
    </citation>
    <scope>NUCLEOTIDE SEQUENCE [LARGE SCALE GENOMIC DNA]</scope>
    <source>
        <strain evidence="4 5">JCM 12677</strain>
    </source>
</reference>
<keyword evidence="5" id="KW-1185">Reference proteome</keyword>
<dbReference type="Proteomes" id="UP000281726">
    <property type="component" value="Unassembled WGS sequence"/>
</dbReference>
<evidence type="ECO:0000259" key="3">
    <source>
        <dbReference type="Pfam" id="PF19291"/>
    </source>
</evidence>
<protein>
    <submittedName>
        <fullName evidence="4">Glycoside hydrolase family 15 protein</fullName>
    </submittedName>
</protein>
<dbReference type="InterPro" id="IPR008928">
    <property type="entry name" value="6-hairpin_glycosidase_sf"/>
</dbReference>
<dbReference type="Pfam" id="PF19291">
    <property type="entry name" value="TREH_N"/>
    <property type="match status" value="1"/>
</dbReference>
<dbReference type="InterPro" id="IPR045582">
    <property type="entry name" value="Trehalase-like_N"/>
</dbReference>
<evidence type="ECO:0000256" key="1">
    <source>
        <dbReference type="SAM" id="MobiDB-lite"/>
    </source>
</evidence>
<dbReference type="PANTHER" id="PTHR31616:SF0">
    <property type="entry name" value="GLUCAN 1,4-ALPHA-GLUCOSIDASE"/>
    <property type="match status" value="1"/>
</dbReference>
<dbReference type="InterPro" id="IPR012341">
    <property type="entry name" value="6hp_glycosidase-like_sf"/>
</dbReference>
<dbReference type="EMBL" id="RBAK01000005">
    <property type="protein sequence ID" value="RKN46154.1"/>
    <property type="molecule type" value="Genomic_DNA"/>
</dbReference>
<dbReference type="Pfam" id="PF00723">
    <property type="entry name" value="Glyco_hydro_15"/>
    <property type="match status" value="1"/>
</dbReference>
<feature type="domain" description="GH15-like" evidence="2">
    <location>
        <begin position="291"/>
        <end position="656"/>
    </location>
</feature>
<dbReference type="PANTHER" id="PTHR31616">
    <property type="entry name" value="TREHALASE"/>
    <property type="match status" value="1"/>
</dbReference>
<dbReference type="AlphaFoldDB" id="A0A3A9ZEJ8"/>
<evidence type="ECO:0000259" key="2">
    <source>
        <dbReference type="Pfam" id="PF00723"/>
    </source>
</evidence>
<dbReference type="Gene3D" id="1.50.10.10">
    <property type="match status" value="1"/>
</dbReference>
<dbReference type="GO" id="GO:0004553">
    <property type="term" value="F:hydrolase activity, hydrolyzing O-glycosyl compounds"/>
    <property type="evidence" value="ECO:0007669"/>
    <property type="project" value="TreeGrafter"/>
</dbReference>
<dbReference type="GO" id="GO:0005975">
    <property type="term" value="P:carbohydrate metabolic process"/>
    <property type="evidence" value="ECO:0007669"/>
    <property type="project" value="InterPro"/>
</dbReference>
<feature type="region of interest" description="Disordered" evidence="1">
    <location>
        <begin position="1"/>
        <end position="23"/>
    </location>
</feature>
<sequence length="667" mass="74787">MSCSSPTPCTPRPATPSRSPAARYLGRSDDEYVPHCTVYCPVFRVHRPSVGRGRELTVETTYPAVEDHGLIGDLQTAALISKDGVVNWFCAPRFDSPSLFGALLDRRRGGYFQVAPDGIQYASKQLYLPGTPILITRFHSPDGVGEVLDFMPVAGEQATDRHQLIRLIRMVRGSMRFHAHCQPGFNYGRDPYEIQMHLGGAAFRSPNLTFTLTPFARGQRLLDTEEIRRDAEGLSVTYTMQEGDSAGVVLETGGPTIPRALSSEQAHDLLAQTRDFWRRWLRRSRYSGRWREQVERSAMTIKLMTYAPTGALVAAPTAGLPERVGGQRNWDYRYTWIRDASFSVQALLSLGFTDEAEKYLFWLDARLREAEEGHLPLRVMYRVDGSSDIAEEVLDHLEGYRGSAPVRVGNDAAGQLQLDIHGEALNSLDLADRSGLLTTSEGWRKAARVMDWLCEHWNQPEDGIWESRGGRQDFTYGRLMSWVALDRAVRLAQRRGRPGDTARWTTERDAIYEQIMSRGYDTERRAFVQHFDAPILDASLLAMPALGFISPIDPLWRTTLQAIDTDLVSDSLVYRYDPSASPDGLAGAEGTFNMCTFWYVQALAQANRLDDAVLTFEKMLTYSTSLGLYAEEIAPDGQQVGNFPQAFSHLSLITTAAVLDRLINDEH</sequence>
<accession>A0A3A9ZEJ8</accession>
<proteinExistence type="predicted"/>
<evidence type="ECO:0000313" key="4">
    <source>
        <dbReference type="EMBL" id="RKN46154.1"/>
    </source>
</evidence>
<dbReference type="SUPFAM" id="SSF48208">
    <property type="entry name" value="Six-hairpin glycosidases"/>
    <property type="match status" value="1"/>
</dbReference>
<gene>
    <name evidence="4" type="ORF">D7223_14510</name>
</gene>
<dbReference type="InterPro" id="IPR011613">
    <property type="entry name" value="GH15-like"/>
</dbReference>